<reference evidence="1 2" key="1">
    <citation type="submission" date="2015-01" db="EMBL/GenBank/DDBJ databases">
        <title>Genome of allotetraploid Gossypium barbadense reveals genomic plasticity and fiber elongation in cotton evolution.</title>
        <authorList>
            <person name="Chen X."/>
            <person name="Liu X."/>
            <person name="Zhao B."/>
            <person name="Zheng H."/>
            <person name="Hu Y."/>
            <person name="Lu G."/>
            <person name="Yang C."/>
            <person name="Chen J."/>
            <person name="Shan C."/>
            <person name="Zhang L."/>
            <person name="Zhou Y."/>
            <person name="Wang L."/>
            <person name="Guo W."/>
            <person name="Bai Y."/>
            <person name="Ruan J."/>
            <person name="Shangguan X."/>
            <person name="Mao Y."/>
            <person name="Jiang J."/>
            <person name="Zhu Y."/>
            <person name="Lei J."/>
            <person name="Kang H."/>
            <person name="Chen S."/>
            <person name="He X."/>
            <person name="Wang R."/>
            <person name="Wang Y."/>
            <person name="Chen J."/>
            <person name="Wang L."/>
            <person name="Yu S."/>
            <person name="Wang B."/>
            <person name="Wei J."/>
            <person name="Song S."/>
            <person name="Lu X."/>
            <person name="Gao Z."/>
            <person name="Gu W."/>
            <person name="Deng X."/>
            <person name="Ma D."/>
            <person name="Wang S."/>
            <person name="Liang W."/>
            <person name="Fang L."/>
            <person name="Cai C."/>
            <person name="Zhu X."/>
            <person name="Zhou B."/>
            <person name="Zhang Y."/>
            <person name="Chen Z."/>
            <person name="Xu S."/>
            <person name="Zhu R."/>
            <person name="Wang S."/>
            <person name="Zhang T."/>
            <person name="Zhao G."/>
        </authorList>
    </citation>
    <scope>NUCLEOTIDE SEQUENCE [LARGE SCALE GENOMIC DNA]</scope>
    <source>
        <strain evidence="2">cv. Xinhai21</strain>
        <tissue evidence="1">Leaf</tissue>
    </source>
</reference>
<dbReference type="Proteomes" id="UP000239757">
    <property type="component" value="Unassembled WGS sequence"/>
</dbReference>
<dbReference type="PANTHER" id="PTHR35118">
    <property type="entry name" value="KINASE FAMILY PROTEIN"/>
    <property type="match status" value="1"/>
</dbReference>
<evidence type="ECO:0000313" key="1">
    <source>
        <dbReference type="EMBL" id="PPR85531.1"/>
    </source>
</evidence>
<proteinExistence type="predicted"/>
<dbReference type="Gene3D" id="1.10.510.10">
    <property type="entry name" value="Transferase(Phosphotransferase) domain 1"/>
    <property type="match status" value="1"/>
</dbReference>
<dbReference type="InterPro" id="IPR011009">
    <property type="entry name" value="Kinase-like_dom_sf"/>
</dbReference>
<dbReference type="EMBL" id="KZ669364">
    <property type="protein sequence ID" value="PPR85531.1"/>
    <property type="molecule type" value="Genomic_DNA"/>
</dbReference>
<gene>
    <name evidence="1" type="ORF">GOBAR_AA35160</name>
</gene>
<dbReference type="SUPFAM" id="SSF56112">
    <property type="entry name" value="Protein kinase-like (PK-like)"/>
    <property type="match status" value="1"/>
</dbReference>
<accession>A0A2P5W395</accession>
<dbReference type="PANTHER" id="PTHR35118:SF2">
    <property type="entry name" value="PROTEIN KINASE DOMAIN-CONTAINING PROTEIN"/>
    <property type="match status" value="1"/>
</dbReference>
<dbReference type="AlphaFoldDB" id="A0A2P5W395"/>
<dbReference type="OrthoDB" id="1890226at2759"/>
<organism evidence="1 2">
    <name type="scientific">Gossypium barbadense</name>
    <name type="common">Sea Island cotton</name>
    <name type="synonym">Hibiscus barbadensis</name>
    <dbReference type="NCBI Taxonomy" id="3634"/>
    <lineage>
        <taxon>Eukaryota</taxon>
        <taxon>Viridiplantae</taxon>
        <taxon>Streptophyta</taxon>
        <taxon>Embryophyta</taxon>
        <taxon>Tracheophyta</taxon>
        <taxon>Spermatophyta</taxon>
        <taxon>Magnoliopsida</taxon>
        <taxon>eudicotyledons</taxon>
        <taxon>Gunneridae</taxon>
        <taxon>Pentapetalae</taxon>
        <taxon>rosids</taxon>
        <taxon>malvids</taxon>
        <taxon>Malvales</taxon>
        <taxon>Malvaceae</taxon>
        <taxon>Malvoideae</taxon>
        <taxon>Gossypium</taxon>
    </lineage>
</organism>
<evidence type="ECO:0008006" key="3">
    <source>
        <dbReference type="Google" id="ProtNLM"/>
    </source>
</evidence>
<sequence length="792" mass="88942">MEDNGGHTYKKLKLFRRVVQSHVKVLHLLNQQPRGVLASLGSNGNHLVCDDRRIRVQTSTFIPRYTKLDFPTYDVISTHSVSGVSSSSKYFQTSRRVYKGLKDFGRKFIDQELFNQSLDNWISENYGVDQVTGEQTVLKPLFLTDELRKLDLALEGVLFQQLFRMPCSPLASKSAKEDVYHALEDFLHVIVNGLWRTFWRKSGPPPFSLSCFHHPGSKFYAVEKAILRGRLEELRGLALISENGNNLKVHWNQVVELVLFRQNILSGNELKLSVSTICEALFYGVHILISRCLRKSRTISDDSVFIMVFDSKFGAVIKLGGDLSKLELNTGDPYQSMAHWIKCHAEVLLSSVETIWNRLGNANWGDLGTLQVLLATFYSIVQCNGPPRKSISSLASAHSLRLQKRRIECRLAENENAKIPYQQDGYQHGEIVELDHSDNPLVKNTTHLKLRQGEILLLEDQQQGQKSFQIQESFIGGNYFLYGAISLDYPTQLLTLYVGAHPSRLEPSWEDMSLWYQVQRQTKVLNILKHQGVSSKYLPEVIASGRILHPGPCKKQSPSGRCDHPRCGTPILVTLPVGEPLSYIVARDGPFSSDDALRCCRDCLVALRSAATASVQHGDISPENIIRVFNMQGTRHKVLYIPVSWGRAVLEDRDSPAINLQFSSSHALQHGKLCPASDAESLVYLLFFVTGGRMHPQDSIESALQWREKSWATRSIQQHLGEVSPLLKAFSDYVDSLCGTPYPVDYDIWVKRLNRAVDGSGSADRGKMIEEVAMTLRLENVAESSGTSGGGT</sequence>
<evidence type="ECO:0000313" key="2">
    <source>
        <dbReference type="Proteomes" id="UP000239757"/>
    </source>
</evidence>
<protein>
    <recommendedName>
        <fullName evidence="3">Protein kinase domain-containing protein</fullName>
    </recommendedName>
</protein>
<name>A0A2P5W395_GOSBA</name>